<feature type="compositionally biased region" description="Basic and acidic residues" evidence="1">
    <location>
        <begin position="71"/>
        <end position="103"/>
    </location>
</feature>
<evidence type="ECO:0000256" key="1">
    <source>
        <dbReference type="SAM" id="MobiDB-lite"/>
    </source>
</evidence>
<dbReference type="AlphaFoldDB" id="A0A9E9LC52"/>
<dbReference type="EMBL" id="CP098251">
    <property type="protein sequence ID" value="WAV90578.1"/>
    <property type="molecule type" value="Genomic_DNA"/>
</dbReference>
<name>A0A9E9LC52_9BURK</name>
<dbReference type="Proteomes" id="UP001164819">
    <property type="component" value="Chromosome"/>
</dbReference>
<accession>A0A9E9LC52</accession>
<organism evidence="2">
    <name type="scientific">Oxalobacter aliiformigenes</name>
    <dbReference type="NCBI Taxonomy" id="2946593"/>
    <lineage>
        <taxon>Bacteria</taxon>
        <taxon>Pseudomonadati</taxon>
        <taxon>Pseudomonadota</taxon>
        <taxon>Betaproteobacteria</taxon>
        <taxon>Burkholderiales</taxon>
        <taxon>Oxalobacteraceae</taxon>
        <taxon>Oxalobacter</taxon>
    </lineage>
</organism>
<protein>
    <submittedName>
        <fullName evidence="2">Uncharacterized protein</fullName>
    </submittedName>
</protein>
<proteinExistence type="predicted"/>
<dbReference type="RefSeq" id="WP_269315608.1">
    <property type="nucleotide sequence ID" value="NZ_CP098251.1"/>
</dbReference>
<evidence type="ECO:0000313" key="2">
    <source>
        <dbReference type="EMBL" id="WAV90578.1"/>
    </source>
</evidence>
<sequence length="122" mass="14248">MNKILAYRNNHIAMTRQEKVMARFKHSILAGVSVVVSLAILAPLQAGAHCRSYHDYYDGGPSYHHNGGAYRYDDDDRGAYRSRRGQDEEYNESRDIPRDRVQRYRDSGRPCYIQGGRHHYWD</sequence>
<feature type="region of interest" description="Disordered" evidence="1">
    <location>
        <begin position="67"/>
        <end position="103"/>
    </location>
</feature>
<reference evidence="2" key="1">
    <citation type="journal article" date="2022" name="Front. Microbiol.">
        <title>New perspectives on an old grouping: The genomic and phenotypic variability of Oxalobacter formigenes and the implications for calcium oxalate stone prevention.</title>
        <authorList>
            <person name="Chmiel J.A."/>
            <person name="Carr C."/>
            <person name="Stuivenberg G.A."/>
            <person name="Venema R."/>
            <person name="Chanyi R.M."/>
            <person name="Al K.F."/>
            <person name="Giguere D."/>
            <person name="Say H."/>
            <person name="Akouris P.P."/>
            <person name="Dominguez Romero S.A."/>
            <person name="Kwong A."/>
            <person name="Tai V."/>
            <person name="Koval S.F."/>
            <person name="Razvi H."/>
            <person name="Bjazevic J."/>
            <person name="Burton J.P."/>
        </authorList>
    </citation>
    <scope>NUCLEOTIDE SEQUENCE</scope>
    <source>
        <strain evidence="2">OxK</strain>
    </source>
</reference>
<gene>
    <name evidence="2" type="ORF">NB646_06815</name>
</gene>